<dbReference type="GO" id="GO:0005886">
    <property type="term" value="C:plasma membrane"/>
    <property type="evidence" value="ECO:0007669"/>
    <property type="project" value="UniProtKB-SubCell"/>
</dbReference>
<evidence type="ECO:0000256" key="4">
    <source>
        <dbReference type="ARBA" id="ARBA00022989"/>
    </source>
</evidence>
<keyword evidence="5 6" id="KW-0472">Membrane</keyword>
<feature type="domain" description="ABC3 transporter permease C-terminal" evidence="7">
    <location>
        <begin position="294"/>
        <end position="410"/>
    </location>
</feature>
<keyword evidence="4 6" id="KW-1133">Transmembrane helix</keyword>
<evidence type="ECO:0000256" key="3">
    <source>
        <dbReference type="ARBA" id="ARBA00022692"/>
    </source>
</evidence>
<dbReference type="PANTHER" id="PTHR30572">
    <property type="entry name" value="MEMBRANE COMPONENT OF TRANSPORTER-RELATED"/>
    <property type="match status" value="1"/>
</dbReference>
<evidence type="ECO:0000259" key="7">
    <source>
        <dbReference type="Pfam" id="PF02687"/>
    </source>
</evidence>
<evidence type="ECO:0000256" key="6">
    <source>
        <dbReference type="SAM" id="Phobius"/>
    </source>
</evidence>
<keyword evidence="10" id="KW-1185">Reference proteome</keyword>
<dbReference type="InterPro" id="IPR050250">
    <property type="entry name" value="Macrolide_Exporter_MacB"/>
</dbReference>
<evidence type="ECO:0000256" key="2">
    <source>
        <dbReference type="ARBA" id="ARBA00022475"/>
    </source>
</evidence>
<feature type="transmembrane region" description="Helical" evidence="6">
    <location>
        <begin position="759"/>
        <end position="782"/>
    </location>
</feature>
<gene>
    <name evidence="9" type="ORF">D4L85_00440</name>
</gene>
<dbReference type="Pfam" id="PF12704">
    <property type="entry name" value="MacB_PCD"/>
    <property type="match status" value="2"/>
</dbReference>
<organism evidence="9 10">
    <name type="scientific">Chryseolinea soli</name>
    <dbReference type="NCBI Taxonomy" id="2321403"/>
    <lineage>
        <taxon>Bacteria</taxon>
        <taxon>Pseudomonadati</taxon>
        <taxon>Bacteroidota</taxon>
        <taxon>Cytophagia</taxon>
        <taxon>Cytophagales</taxon>
        <taxon>Fulvivirgaceae</taxon>
        <taxon>Chryseolinea</taxon>
    </lineage>
</organism>
<reference evidence="10" key="1">
    <citation type="submission" date="2018-09" db="EMBL/GenBank/DDBJ databases">
        <title>Chryseolinea sp. KIS68-18 isolated from soil.</title>
        <authorList>
            <person name="Weon H.-Y."/>
            <person name="Kwon S.-W."/>
            <person name="Lee S.A."/>
        </authorList>
    </citation>
    <scope>NUCLEOTIDE SEQUENCE [LARGE SCALE GENOMIC DNA]</scope>
    <source>
        <strain evidence="10">KIS68-18</strain>
    </source>
</reference>
<dbReference type="GO" id="GO:0022857">
    <property type="term" value="F:transmembrane transporter activity"/>
    <property type="evidence" value="ECO:0007669"/>
    <property type="project" value="TreeGrafter"/>
</dbReference>
<dbReference type="OrthoDB" id="1451596at2"/>
<feature type="transmembrane region" description="Helical" evidence="6">
    <location>
        <begin position="673"/>
        <end position="696"/>
    </location>
</feature>
<feature type="transmembrane region" description="Helical" evidence="6">
    <location>
        <begin position="382"/>
        <end position="408"/>
    </location>
</feature>
<feature type="transmembrane region" description="Helical" evidence="6">
    <location>
        <begin position="21"/>
        <end position="41"/>
    </location>
</feature>
<evidence type="ECO:0000313" key="10">
    <source>
        <dbReference type="Proteomes" id="UP000266183"/>
    </source>
</evidence>
<feature type="transmembrane region" description="Helical" evidence="6">
    <location>
        <begin position="717"/>
        <end position="739"/>
    </location>
</feature>
<dbReference type="Pfam" id="PF02687">
    <property type="entry name" value="FtsX"/>
    <property type="match status" value="2"/>
</dbReference>
<comment type="subcellular location">
    <subcellularLocation>
        <location evidence="1">Cell membrane</location>
        <topology evidence="1">Multi-pass membrane protein</topology>
    </subcellularLocation>
</comment>
<accession>A0A385SFD6</accession>
<evidence type="ECO:0000256" key="1">
    <source>
        <dbReference type="ARBA" id="ARBA00004651"/>
    </source>
</evidence>
<feature type="domain" description="MacB-like periplasmic core" evidence="8">
    <location>
        <begin position="437"/>
        <end position="636"/>
    </location>
</feature>
<feature type="transmembrane region" description="Helical" evidence="6">
    <location>
        <begin position="287"/>
        <end position="308"/>
    </location>
</feature>
<sequence length="796" mass="89161">MYKSYFRYGWRNLVNGKAYSLINITGLATGLACCLGIGLFIHDEFSFDKFHRNLPNLYRVIEKQKQAGVLYDVACTPGPLGPAMKTDFPEVQQSCRLGRTMGILEVGQTHLEPADIRLVDNSFFSMFDFKLLKGNPAQALLRPDEIVLTRSVASQLLGPDWPTKPNLLGTTISMTSYGGNYTLTLTGIVDDPPANSHIRYGVLLSMLTVEKYDYFKWDNNSYYTYLLLYPSADPVAFDHKLKTYIDRYSDIGSKDEARTLLLQPMKDIYLHSHFDFNSDDALTSDIVYVRIFFAVGLMVLLIALFNFVNLSTARATHRAKEVGVRKVIGAMYKQLVAQFLVESFLLTALAVVVALAVLQLFLPLLNEISGKSLYVPFEKTGFLVAVLLATVVISLLAGLYPAFFLSSFSPVKVLKGFLKVRSGITFRRTLVVGQFMFAVMLVIASIVIYRQLRFIQDKQLGFDREQLLYIRLKNKLNGKALTFKNELENQPGIVSVAPATNNMVDVTNSTWSIAWEGQPADDKFLITQVNTDADFLRTMGMTLATGRNFVPGRSDSSGYMLNETAARRMGWTAAQAIGKQVTLWGTEGTVVGVVKDFHFRPMTEAIEPFIFRYWANRDYSGVFVRTQPGQTHEAVASVEKIYKTHEDQAALQYQFMDQALDAQYRTQQNSGTIILFFSALAVIVSCLGLFGLATYAAEQRTKEIGIRKVLGANMASIVQLLSSDFIKLVLVAIVLAMPIAWWSSNRWLQDFAYKIDLDWWMFATAGAVTVLIALVTVSYHSIKAAIMNPVKSLRTE</sequence>
<dbReference type="Proteomes" id="UP000266183">
    <property type="component" value="Chromosome"/>
</dbReference>
<dbReference type="KEGG" id="chk:D4L85_00440"/>
<feature type="transmembrane region" description="Helical" evidence="6">
    <location>
        <begin position="335"/>
        <end position="362"/>
    </location>
</feature>
<keyword evidence="3 6" id="KW-0812">Transmembrane</keyword>
<dbReference type="InterPro" id="IPR025857">
    <property type="entry name" value="MacB_PCD"/>
</dbReference>
<feature type="domain" description="MacB-like periplasmic core" evidence="8">
    <location>
        <begin position="20"/>
        <end position="242"/>
    </location>
</feature>
<dbReference type="PROSITE" id="PS51257">
    <property type="entry name" value="PROKAR_LIPOPROTEIN"/>
    <property type="match status" value="1"/>
</dbReference>
<keyword evidence="2" id="KW-1003">Cell membrane</keyword>
<feature type="transmembrane region" description="Helical" evidence="6">
    <location>
        <begin position="429"/>
        <end position="449"/>
    </location>
</feature>
<evidence type="ECO:0000259" key="8">
    <source>
        <dbReference type="Pfam" id="PF12704"/>
    </source>
</evidence>
<feature type="domain" description="ABC3 transporter permease C-terminal" evidence="7">
    <location>
        <begin position="676"/>
        <end position="789"/>
    </location>
</feature>
<protein>
    <submittedName>
        <fullName evidence="9">ABC transporter permease</fullName>
    </submittedName>
</protein>
<evidence type="ECO:0000256" key="5">
    <source>
        <dbReference type="ARBA" id="ARBA00023136"/>
    </source>
</evidence>
<name>A0A385SFD6_9BACT</name>
<evidence type="ECO:0000313" key="9">
    <source>
        <dbReference type="EMBL" id="AYB29141.1"/>
    </source>
</evidence>
<dbReference type="EMBL" id="CP032382">
    <property type="protein sequence ID" value="AYB29141.1"/>
    <property type="molecule type" value="Genomic_DNA"/>
</dbReference>
<dbReference type="InterPro" id="IPR003838">
    <property type="entry name" value="ABC3_permease_C"/>
</dbReference>
<dbReference type="AlphaFoldDB" id="A0A385SFD6"/>
<dbReference type="RefSeq" id="WP_119752464.1">
    <property type="nucleotide sequence ID" value="NZ_CP032382.1"/>
</dbReference>
<proteinExistence type="predicted"/>
<dbReference type="PANTHER" id="PTHR30572:SF18">
    <property type="entry name" value="ABC-TYPE MACROLIDE FAMILY EXPORT SYSTEM PERMEASE COMPONENT 2"/>
    <property type="match status" value="1"/>
</dbReference>